<dbReference type="RefSeq" id="WP_146509710.1">
    <property type="nucleotide sequence ID" value="NZ_SIHI01000001.1"/>
</dbReference>
<evidence type="ECO:0000313" key="2">
    <source>
        <dbReference type="Proteomes" id="UP000317243"/>
    </source>
</evidence>
<comment type="caution">
    <text evidence="1">The sequence shown here is derived from an EMBL/GenBank/DDBJ whole genome shotgun (WGS) entry which is preliminary data.</text>
</comment>
<protein>
    <submittedName>
        <fullName evidence="1">Uncharacterized protein</fullName>
    </submittedName>
</protein>
<proteinExistence type="predicted"/>
<dbReference type="Proteomes" id="UP000317243">
    <property type="component" value="Unassembled WGS sequence"/>
</dbReference>
<dbReference type="OrthoDB" id="8913453at2"/>
<name>A0A5C5XAQ8_9PLAN</name>
<evidence type="ECO:0000313" key="1">
    <source>
        <dbReference type="EMBL" id="TWT58962.1"/>
    </source>
</evidence>
<keyword evidence="2" id="KW-1185">Reference proteome</keyword>
<accession>A0A5C5XAQ8</accession>
<sequence>MARTARAQYASGEYRHYKGSRWVAHVVKTADYCRLDGKLKLSKKAAKRQKRHMESLGDNRLNTYRCPHCGSWHVGHNGRIED</sequence>
<reference evidence="1 2" key="1">
    <citation type="submission" date="2019-02" db="EMBL/GenBank/DDBJ databases">
        <title>Deep-cultivation of Planctomycetes and their phenomic and genomic characterization uncovers novel biology.</title>
        <authorList>
            <person name="Wiegand S."/>
            <person name="Jogler M."/>
            <person name="Boedeker C."/>
            <person name="Pinto D."/>
            <person name="Vollmers J."/>
            <person name="Rivas-Marin E."/>
            <person name="Kohn T."/>
            <person name="Peeters S.H."/>
            <person name="Heuer A."/>
            <person name="Rast P."/>
            <person name="Oberbeckmann S."/>
            <person name="Bunk B."/>
            <person name="Jeske O."/>
            <person name="Meyerdierks A."/>
            <person name="Storesund J.E."/>
            <person name="Kallscheuer N."/>
            <person name="Luecker S."/>
            <person name="Lage O.M."/>
            <person name="Pohl T."/>
            <person name="Merkel B.J."/>
            <person name="Hornburger P."/>
            <person name="Mueller R.-W."/>
            <person name="Bruemmer F."/>
            <person name="Labrenz M."/>
            <person name="Spormann A.M."/>
            <person name="Op Den Camp H."/>
            <person name="Overmann J."/>
            <person name="Amann R."/>
            <person name="Jetten M.S.M."/>
            <person name="Mascher T."/>
            <person name="Medema M.H."/>
            <person name="Devos D.P."/>
            <person name="Kaster A.-K."/>
            <person name="Ovreas L."/>
            <person name="Rohde M."/>
            <person name="Galperin M.Y."/>
            <person name="Jogler C."/>
        </authorList>
    </citation>
    <scope>NUCLEOTIDE SEQUENCE [LARGE SCALE GENOMIC DNA]</scope>
    <source>
        <strain evidence="1 2">KOR42</strain>
    </source>
</reference>
<gene>
    <name evidence="1" type="ORF">KOR42_23490</name>
</gene>
<dbReference type="EMBL" id="SIHI01000001">
    <property type="protein sequence ID" value="TWT58962.1"/>
    <property type="molecule type" value="Genomic_DNA"/>
</dbReference>
<dbReference type="AlphaFoldDB" id="A0A5C5XAQ8"/>
<organism evidence="1 2">
    <name type="scientific">Thalassoglobus neptunius</name>
    <dbReference type="NCBI Taxonomy" id="1938619"/>
    <lineage>
        <taxon>Bacteria</taxon>
        <taxon>Pseudomonadati</taxon>
        <taxon>Planctomycetota</taxon>
        <taxon>Planctomycetia</taxon>
        <taxon>Planctomycetales</taxon>
        <taxon>Planctomycetaceae</taxon>
        <taxon>Thalassoglobus</taxon>
    </lineage>
</organism>